<gene>
    <name evidence="1" type="ORF">CLOSTMETH_02476</name>
</gene>
<name>C0EF37_9FIRM</name>
<keyword evidence="2" id="KW-1185">Reference proteome</keyword>
<comment type="caution">
    <text evidence="1">The sequence shown here is derived from an EMBL/GenBank/DDBJ whole genome shotgun (WGS) entry which is preliminary data.</text>
</comment>
<dbReference type="EMBL" id="ACEC01000082">
    <property type="protein sequence ID" value="EEG29939.1"/>
    <property type="molecule type" value="Genomic_DNA"/>
</dbReference>
<dbReference type="STRING" id="537013.CLOSTMETH_02476"/>
<evidence type="ECO:0000313" key="1">
    <source>
        <dbReference type="EMBL" id="EEG29939.1"/>
    </source>
</evidence>
<proteinExistence type="predicted"/>
<reference evidence="1 2" key="1">
    <citation type="submission" date="2009-01" db="EMBL/GenBank/DDBJ databases">
        <authorList>
            <person name="Fulton L."/>
            <person name="Clifton S."/>
            <person name="Fulton B."/>
            <person name="Xu J."/>
            <person name="Minx P."/>
            <person name="Pepin K.H."/>
            <person name="Johnson M."/>
            <person name="Bhonagiri V."/>
            <person name="Nash W.E."/>
            <person name="Mardis E.R."/>
            <person name="Wilson R.K."/>
        </authorList>
    </citation>
    <scope>NUCLEOTIDE SEQUENCE [LARGE SCALE GENOMIC DNA]</scope>
    <source>
        <strain evidence="1 2">DSM 5476</strain>
    </source>
</reference>
<dbReference type="HOGENOM" id="CLU_2599870_0_0_9"/>
<reference evidence="1 2" key="2">
    <citation type="submission" date="2009-02" db="EMBL/GenBank/DDBJ databases">
        <title>Draft genome sequence of Clostridium methylpentosum (DSM 5476).</title>
        <authorList>
            <person name="Sudarsanam P."/>
            <person name="Ley R."/>
            <person name="Guruge J."/>
            <person name="Turnbaugh P.J."/>
            <person name="Mahowald M."/>
            <person name="Liep D."/>
            <person name="Gordon J."/>
        </authorList>
    </citation>
    <scope>NUCLEOTIDE SEQUENCE [LARGE SCALE GENOMIC DNA]</scope>
    <source>
        <strain evidence="1 2">DSM 5476</strain>
    </source>
</reference>
<dbReference type="Proteomes" id="UP000003340">
    <property type="component" value="Unassembled WGS sequence"/>
</dbReference>
<sequence>MNRLPFSWTLSQEKTFGSIESKKAVFAKEKPTDVIIKWFGKCITKKYQDVLPWRKNQHTQNGGVQITSHLFRCVEIWVS</sequence>
<accession>C0EF37</accession>
<evidence type="ECO:0000313" key="2">
    <source>
        <dbReference type="Proteomes" id="UP000003340"/>
    </source>
</evidence>
<protein>
    <submittedName>
        <fullName evidence="1">Uncharacterized protein</fullName>
    </submittedName>
</protein>
<organism evidence="1 2">
    <name type="scientific">[Clostridium] methylpentosum DSM 5476</name>
    <dbReference type="NCBI Taxonomy" id="537013"/>
    <lineage>
        <taxon>Bacteria</taxon>
        <taxon>Bacillati</taxon>
        <taxon>Bacillota</taxon>
        <taxon>Clostridia</taxon>
        <taxon>Eubacteriales</taxon>
        <taxon>Oscillospiraceae</taxon>
        <taxon>Oscillospiraceae incertae sedis</taxon>
    </lineage>
</organism>
<dbReference type="AlphaFoldDB" id="C0EF37"/>